<dbReference type="Proteomes" id="UP001420932">
    <property type="component" value="Unassembled WGS sequence"/>
</dbReference>
<dbReference type="EMBL" id="JBBNAF010000013">
    <property type="protein sequence ID" value="KAK9087347.1"/>
    <property type="molecule type" value="Genomic_DNA"/>
</dbReference>
<sequence length="187" mass="22200">MEQPATDYDGLYMEDSELAFKWYDTLELKSYERNTLGGTMRQLRRLYDTKNELTMPGSTTDYTIHDAKFKNKSFRSTGCTRLSIYCHTSTQHQEIWEMMTRFKKNEKKRGHVSTCHADFGKHRKHPNSRGNAGGMHDKREAGCDKLYLDYTYSYIIHMYSRFDTPMYMDDTNREDMAPYKKVSRRDT</sequence>
<dbReference type="GO" id="GO:0022625">
    <property type="term" value="C:cytosolic large ribosomal subunit"/>
    <property type="evidence" value="ECO:0007669"/>
    <property type="project" value="TreeGrafter"/>
</dbReference>
<feature type="region of interest" description="Disordered" evidence="2">
    <location>
        <begin position="117"/>
        <end position="136"/>
    </location>
</feature>
<accession>A0AAP0EAM7</accession>
<evidence type="ECO:0000313" key="4">
    <source>
        <dbReference type="Proteomes" id="UP001420932"/>
    </source>
</evidence>
<comment type="caution">
    <text evidence="3">The sequence shown here is derived from an EMBL/GenBank/DDBJ whole genome shotgun (WGS) entry which is preliminary data.</text>
</comment>
<dbReference type="PANTHER" id="PTHR11721:SF3">
    <property type="entry name" value="LARGE RIBOSOMAL SUBUNIT PROTEIN UL15"/>
    <property type="match status" value="1"/>
</dbReference>
<keyword evidence="4" id="KW-1185">Reference proteome</keyword>
<evidence type="ECO:0000256" key="1">
    <source>
        <dbReference type="ARBA" id="ARBA00007320"/>
    </source>
</evidence>
<proteinExistence type="inferred from homology"/>
<name>A0AAP0EAM7_9MAGN</name>
<dbReference type="GO" id="GO:0003735">
    <property type="term" value="F:structural constituent of ribosome"/>
    <property type="evidence" value="ECO:0007669"/>
    <property type="project" value="TreeGrafter"/>
</dbReference>
<evidence type="ECO:0000256" key="2">
    <source>
        <dbReference type="SAM" id="MobiDB-lite"/>
    </source>
</evidence>
<evidence type="ECO:0000313" key="3">
    <source>
        <dbReference type="EMBL" id="KAK9087347.1"/>
    </source>
</evidence>
<dbReference type="AlphaFoldDB" id="A0AAP0EAM7"/>
<reference evidence="3 4" key="1">
    <citation type="submission" date="2024-01" db="EMBL/GenBank/DDBJ databases">
        <title>Genome assemblies of Stephania.</title>
        <authorList>
            <person name="Yang L."/>
        </authorList>
    </citation>
    <scope>NUCLEOTIDE SEQUENCE [LARGE SCALE GENOMIC DNA]</scope>
    <source>
        <strain evidence="3">YNDBR</strain>
        <tissue evidence="3">Leaf</tissue>
    </source>
</reference>
<protein>
    <submittedName>
        <fullName evidence="3">Uncharacterized protein</fullName>
    </submittedName>
</protein>
<gene>
    <name evidence="3" type="ORF">Syun_029741</name>
</gene>
<comment type="similarity">
    <text evidence="1">Belongs to the universal ribosomal protein uL15 family.</text>
</comment>
<dbReference type="PANTHER" id="PTHR11721">
    <property type="entry name" value="60S RIBOSOMAL PROTEIN L27A"/>
    <property type="match status" value="1"/>
</dbReference>
<organism evidence="3 4">
    <name type="scientific">Stephania yunnanensis</name>
    <dbReference type="NCBI Taxonomy" id="152371"/>
    <lineage>
        <taxon>Eukaryota</taxon>
        <taxon>Viridiplantae</taxon>
        <taxon>Streptophyta</taxon>
        <taxon>Embryophyta</taxon>
        <taxon>Tracheophyta</taxon>
        <taxon>Spermatophyta</taxon>
        <taxon>Magnoliopsida</taxon>
        <taxon>Ranunculales</taxon>
        <taxon>Menispermaceae</taxon>
        <taxon>Menispermoideae</taxon>
        <taxon>Cissampelideae</taxon>
        <taxon>Stephania</taxon>
    </lineage>
</organism>